<dbReference type="Proteomes" id="UP000008043">
    <property type="component" value="Chromosome"/>
</dbReference>
<accession>K4QUZ0</accession>
<dbReference type="HOGENOM" id="CLU_2095406_0_0_11"/>
<reference evidence="2 3" key="1">
    <citation type="journal article" date="2012" name="J. Bacteriol.">
        <title>Genome sequence of the bacterium Streptomyces davawensis JCM 4913 and heterologous production of the unique antibiotic roseoflavin.</title>
        <authorList>
            <person name="Jankowitsch F."/>
            <person name="Schwarz J."/>
            <person name="Ruckert C."/>
            <person name="Gust B."/>
            <person name="Szczepanowski R."/>
            <person name="Blom J."/>
            <person name="Pelzer S."/>
            <person name="Kalinowski J."/>
            <person name="Mack M."/>
        </authorList>
    </citation>
    <scope>NUCLEOTIDE SEQUENCE [LARGE SCALE GENOMIC DNA]</scope>
    <source>
        <strain evidence="3">DSM 101723 / JCM 4913 / KCC S-0913 / 768</strain>
    </source>
</reference>
<keyword evidence="1" id="KW-1133">Transmembrane helix</keyword>
<evidence type="ECO:0000313" key="3">
    <source>
        <dbReference type="Proteomes" id="UP000008043"/>
    </source>
</evidence>
<feature type="transmembrane region" description="Helical" evidence="1">
    <location>
        <begin position="12"/>
        <end position="35"/>
    </location>
</feature>
<keyword evidence="1" id="KW-0812">Transmembrane</keyword>
<sequence>MPSSSWDRTRLIRAAASFPTVLAVIAGVVILALGLGLPDSGWPPTGQAFTTGTHALDHEPCDLIAGPAKNHCAQASTTSTSANQPSSAGAAWRLLPAGAAVTGLVVWRYRGATGRRRA</sequence>
<dbReference type="EMBL" id="HE971709">
    <property type="protein sequence ID" value="CCK24798.1"/>
    <property type="molecule type" value="Genomic_DNA"/>
</dbReference>
<evidence type="ECO:0000256" key="1">
    <source>
        <dbReference type="SAM" id="Phobius"/>
    </source>
</evidence>
<gene>
    <name evidence="2" type="ORF">BN159_0419</name>
</gene>
<protein>
    <submittedName>
        <fullName evidence="2">Uncharacterized protein</fullName>
    </submittedName>
</protein>
<organism evidence="2 3">
    <name type="scientific">Streptomyces davaonensis (strain DSM 101723 / JCM 4913 / KCC S-0913 / 768)</name>
    <dbReference type="NCBI Taxonomy" id="1214101"/>
    <lineage>
        <taxon>Bacteria</taxon>
        <taxon>Bacillati</taxon>
        <taxon>Actinomycetota</taxon>
        <taxon>Actinomycetes</taxon>
        <taxon>Kitasatosporales</taxon>
        <taxon>Streptomycetaceae</taxon>
        <taxon>Streptomyces</taxon>
    </lineage>
</organism>
<dbReference type="STRING" id="1214101.BN159_0419"/>
<keyword evidence="3" id="KW-1185">Reference proteome</keyword>
<keyword evidence="1" id="KW-0472">Membrane</keyword>
<feature type="transmembrane region" description="Helical" evidence="1">
    <location>
        <begin position="90"/>
        <end position="109"/>
    </location>
</feature>
<name>K4QUZ0_STRDJ</name>
<proteinExistence type="predicted"/>
<evidence type="ECO:0000313" key="2">
    <source>
        <dbReference type="EMBL" id="CCK24798.1"/>
    </source>
</evidence>
<dbReference type="AlphaFoldDB" id="K4QUZ0"/>
<dbReference type="eggNOG" id="ENOG5032FT1">
    <property type="taxonomic scope" value="Bacteria"/>
</dbReference>
<dbReference type="KEGG" id="sdv:BN159_0419"/>